<dbReference type="AlphaFoldDB" id="A0A5P2G3P0"/>
<evidence type="ECO:0000259" key="1">
    <source>
        <dbReference type="Pfam" id="PF01551"/>
    </source>
</evidence>
<proteinExistence type="predicted"/>
<evidence type="ECO:0000259" key="2">
    <source>
        <dbReference type="Pfam" id="PF13026"/>
    </source>
</evidence>
<dbReference type="EMBL" id="CP044016">
    <property type="protein sequence ID" value="QES87703.1"/>
    <property type="molecule type" value="Genomic_DNA"/>
</dbReference>
<gene>
    <name evidence="3" type="ORF">E0W69_003160</name>
</gene>
<dbReference type="InterPro" id="IPR050570">
    <property type="entry name" value="Cell_wall_metabolism_enzyme"/>
</dbReference>
<dbReference type="InterPro" id="IPR024981">
    <property type="entry name" value="DUF3887"/>
</dbReference>
<protein>
    <submittedName>
        <fullName evidence="3">Peptidoglycan DD-metalloendopeptidase family protein</fullName>
    </submittedName>
</protein>
<dbReference type="PANTHER" id="PTHR21666:SF270">
    <property type="entry name" value="MUREIN HYDROLASE ACTIVATOR ENVC"/>
    <property type="match status" value="1"/>
</dbReference>
<sequence length="317" mass="35897">MKKLLLLFGLILITHISIGQMETEISKKVADQFGKYYNQNAYDSIFNMCSNEMQNVLPKDFLSNLKKDAGNIKERKFEKYENAYACYKTKFERAIFTVNLAIDDNEKIAGLFVGAYKTDSLPKLTRNKTSLILPFRGVWDITWGGDTKALNYHVENEAQKNAFDFVVKGNNGNTFKTDGRNNEDYYAFRKDISAPCDGVIVLTVDGVKDNIPGVFNPIFLTGNSVILKTENNEYLFFAHFKQHSIVVKEGQFVKQGQLLGLCGNSGNSSEPHLHFHIQNVEDMNVATGVKCYFSKILVNGQIKTDYSPIQNEKVNNF</sequence>
<feature type="domain" description="DUF3887" evidence="2">
    <location>
        <begin position="30"/>
        <end position="111"/>
    </location>
</feature>
<keyword evidence="4" id="KW-1185">Reference proteome</keyword>
<dbReference type="Pfam" id="PF01551">
    <property type="entry name" value="Peptidase_M23"/>
    <property type="match status" value="1"/>
</dbReference>
<dbReference type="InterPro" id="IPR016047">
    <property type="entry name" value="M23ase_b-sheet_dom"/>
</dbReference>
<dbReference type="Gene3D" id="2.70.70.10">
    <property type="entry name" value="Glucose Permease (Domain IIA)"/>
    <property type="match status" value="1"/>
</dbReference>
<evidence type="ECO:0000313" key="4">
    <source>
        <dbReference type="Proteomes" id="UP000292424"/>
    </source>
</evidence>
<evidence type="ECO:0000313" key="3">
    <source>
        <dbReference type="EMBL" id="QES87703.1"/>
    </source>
</evidence>
<dbReference type="Proteomes" id="UP000292424">
    <property type="component" value="Chromosome"/>
</dbReference>
<dbReference type="InterPro" id="IPR011055">
    <property type="entry name" value="Dup_hybrid_motif"/>
</dbReference>
<accession>A0A5P2G3P0</accession>
<feature type="domain" description="M23ase beta-sheet core" evidence="1">
    <location>
        <begin position="190"/>
        <end position="279"/>
    </location>
</feature>
<dbReference type="RefSeq" id="WP_131328590.1">
    <property type="nucleotide sequence ID" value="NZ_CP044016.1"/>
</dbReference>
<name>A0A5P2G3P0_9BACT</name>
<reference evidence="3 4" key="1">
    <citation type="submission" date="2019-09" db="EMBL/GenBank/DDBJ databases">
        <title>Complete genome sequence of Arachidicoccus sp. B3-10 isolated from apple orchard soil.</title>
        <authorList>
            <person name="Kim H.S."/>
            <person name="Han K.-I."/>
            <person name="Suh M.K."/>
            <person name="Lee K.C."/>
            <person name="Eom M.K."/>
            <person name="Kim J.-S."/>
            <person name="Kang S.W."/>
            <person name="Sin Y."/>
            <person name="Lee J.-S."/>
        </authorList>
    </citation>
    <scope>NUCLEOTIDE SEQUENCE [LARGE SCALE GENOMIC DNA]</scope>
    <source>
        <strain evidence="3 4">B3-10</strain>
    </source>
</reference>
<dbReference type="Gene3D" id="3.10.450.590">
    <property type="match status" value="1"/>
</dbReference>
<dbReference type="GO" id="GO:0004222">
    <property type="term" value="F:metalloendopeptidase activity"/>
    <property type="evidence" value="ECO:0007669"/>
    <property type="project" value="TreeGrafter"/>
</dbReference>
<dbReference type="CDD" id="cd12797">
    <property type="entry name" value="M23_peptidase"/>
    <property type="match status" value="1"/>
</dbReference>
<dbReference type="OrthoDB" id="9809488at2"/>
<dbReference type="Pfam" id="PF13026">
    <property type="entry name" value="DUF3887"/>
    <property type="match status" value="1"/>
</dbReference>
<dbReference type="SUPFAM" id="SSF51261">
    <property type="entry name" value="Duplicated hybrid motif"/>
    <property type="match status" value="1"/>
</dbReference>
<organism evidence="3 4">
    <name type="scientific">Rhizosphaericola mali</name>
    <dbReference type="NCBI Taxonomy" id="2545455"/>
    <lineage>
        <taxon>Bacteria</taxon>
        <taxon>Pseudomonadati</taxon>
        <taxon>Bacteroidota</taxon>
        <taxon>Chitinophagia</taxon>
        <taxon>Chitinophagales</taxon>
        <taxon>Chitinophagaceae</taxon>
        <taxon>Rhizosphaericola</taxon>
    </lineage>
</organism>
<dbReference type="PANTHER" id="PTHR21666">
    <property type="entry name" value="PEPTIDASE-RELATED"/>
    <property type="match status" value="1"/>
</dbReference>
<dbReference type="KEGG" id="arac:E0W69_003160"/>